<name>V6SQ56_9FLAO</name>
<evidence type="ECO:0000313" key="2">
    <source>
        <dbReference type="Proteomes" id="UP000018004"/>
    </source>
</evidence>
<dbReference type="Proteomes" id="UP000018004">
    <property type="component" value="Unassembled WGS sequence"/>
</dbReference>
<evidence type="ECO:0000313" key="1">
    <source>
        <dbReference type="EMBL" id="ESU28751.1"/>
    </source>
</evidence>
<comment type="caution">
    <text evidence="1">The sequence shown here is derived from an EMBL/GenBank/DDBJ whole genome shotgun (WGS) entry which is preliminary data.</text>
</comment>
<dbReference type="EMBL" id="AVGG01000005">
    <property type="protein sequence ID" value="ESU28751.1"/>
    <property type="molecule type" value="Genomic_DNA"/>
</dbReference>
<organism evidence="1 2">
    <name type="scientific">Flavobacterium limnosediminis JC2902</name>
    <dbReference type="NCBI Taxonomy" id="1341181"/>
    <lineage>
        <taxon>Bacteria</taxon>
        <taxon>Pseudomonadati</taxon>
        <taxon>Bacteroidota</taxon>
        <taxon>Flavobacteriia</taxon>
        <taxon>Flavobacteriales</taxon>
        <taxon>Flavobacteriaceae</taxon>
        <taxon>Flavobacterium</taxon>
    </lineage>
</organism>
<keyword evidence="2" id="KW-1185">Reference proteome</keyword>
<gene>
    <name evidence="1" type="ORF">FLJC2902T_13460</name>
</gene>
<dbReference type="PATRIC" id="fig|1341181.4.peg.1325"/>
<protein>
    <submittedName>
        <fullName evidence="1">Uncharacterized protein</fullName>
    </submittedName>
</protein>
<dbReference type="AlphaFoldDB" id="V6SQ56"/>
<dbReference type="eggNOG" id="ENOG5030QFF">
    <property type="taxonomic scope" value="Bacteria"/>
</dbReference>
<dbReference type="STRING" id="1341181.FLJC2902T_13460"/>
<sequence length="75" mass="7918">MLAIVLAVGGAFAFNKAPEKSALVDINGVLPGSCEEVSVICTTIPNPNFCTSGSSWLYRMNAAGTACPDHLYRKQ</sequence>
<accession>V6SQ56</accession>
<proteinExistence type="predicted"/>
<reference evidence="1 2" key="1">
    <citation type="submission" date="2013-08" db="EMBL/GenBank/DDBJ databases">
        <title>Flavobacterium limnosediminis JC2902 genome sequencing.</title>
        <authorList>
            <person name="Lee K."/>
            <person name="Yi H."/>
            <person name="Park S."/>
            <person name="Chun J."/>
        </authorList>
    </citation>
    <scope>NUCLEOTIDE SEQUENCE [LARGE SCALE GENOMIC DNA]</scope>
    <source>
        <strain evidence="1 2">JC2902</strain>
    </source>
</reference>